<dbReference type="EMBL" id="BART01030180">
    <property type="protein sequence ID" value="GAH15020.1"/>
    <property type="molecule type" value="Genomic_DNA"/>
</dbReference>
<feature type="non-terminal residue" evidence="2">
    <location>
        <position position="1"/>
    </location>
</feature>
<reference evidence="2" key="1">
    <citation type="journal article" date="2014" name="Front. Microbiol.">
        <title>High frequency of phylogenetically diverse reductive dehalogenase-homologous genes in deep subseafloor sedimentary metagenomes.</title>
        <authorList>
            <person name="Kawai M."/>
            <person name="Futagami T."/>
            <person name="Toyoda A."/>
            <person name="Takaki Y."/>
            <person name="Nishi S."/>
            <person name="Hori S."/>
            <person name="Arai W."/>
            <person name="Tsubouchi T."/>
            <person name="Morono Y."/>
            <person name="Uchiyama I."/>
            <person name="Ito T."/>
            <person name="Fujiyama A."/>
            <person name="Inagaki F."/>
            <person name="Takami H."/>
        </authorList>
    </citation>
    <scope>NUCLEOTIDE SEQUENCE</scope>
    <source>
        <strain evidence="2">Expedition CK06-06</strain>
    </source>
</reference>
<dbReference type="GO" id="GO:0030170">
    <property type="term" value="F:pyridoxal phosphate binding"/>
    <property type="evidence" value="ECO:0007669"/>
    <property type="project" value="InterPro"/>
</dbReference>
<sequence length="264" mass="28352">PGTGTLESHGIPKNVFKFIDSCPPNDIETLRQMFAEKRKVAAVIIEPMGGESGAIPVRPGFNKEVEELCHENKALLISDEVVCAFRLHMGGGQAYYGYEPDLSVFGKIIGHGYPSAAAIGGKEEFMKYCAAGVGGGKRAYSGGTLAANPLTCAAAYNAIKLVEETGATEIAGKAGARLAKGLNQVFEKYELPWFSYNLGGTLHFHTSCLFGLSFDTPGHVGQLPLRKKFMEHIGAALVDQEIISVSGSRFYMCILHSDDIVDET</sequence>
<organism evidence="2">
    <name type="scientific">marine sediment metagenome</name>
    <dbReference type="NCBI Taxonomy" id="412755"/>
    <lineage>
        <taxon>unclassified sequences</taxon>
        <taxon>metagenomes</taxon>
        <taxon>ecological metagenomes</taxon>
    </lineage>
</organism>
<accession>X1E3Q7</accession>
<dbReference type="GO" id="GO:0008483">
    <property type="term" value="F:transaminase activity"/>
    <property type="evidence" value="ECO:0007669"/>
    <property type="project" value="InterPro"/>
</dbReference>
<dbReference type="InterPro" id="IPR015421">
    <property type="entry name" value="PyrdxlP-dep_Trfase_major"/>
</dbReference>
<dbReference type="PANTHER" id="PTHR43713">
    <property type="entry name" value="GLUTAMATE-1-SEMIALDEHYDE 2,1-AMINOMUTASE"/>
    <property type="match status" value="1"/>
</dbReference>
<proteinExistence type="predicted"/>
<feature type="non-terminal residue" evidence="2">
    <location>
        <position position="264"/>
    </location>
</feature>
<evidence type="ECO:0008006" key="3">
    <source>
        <dbReference type="Google" id="ProtNLM"/>
    </source>
</evidence>
<dbReference type="InterPro" id="IPR015424">
    <property type="entry name" value="PyrdxlP-dep_Trfase"/>
</dbReference>
<gene>
    <name evidence="2" type="ORF">S01H4_52759</name>
</gene>
<dbReference type="InterPro" id="IPR005814">
    <property type="entry name" value="Aminotrans_3"/>
</dbReference>
<protein>
    <recommendedName>
        <fullName evidence="3">Glutamate-1-semialdehyde 2,1-aminomutase</fullName>
    </recommendedName>
</protein>
<dbReference type="AlphaFoldDB" id="X1E3Q7"/>
<dbReference type="SUPFAM" id="SSF53383">
    <property type="entry name" value="PLP-dependent transferases"/>
    <property type="match status" value="1"/>
</dbReference>
<evidence type="ECO:0000256" key="1">
    <source>
        <dbReference type="ARBA" id="ARBA00001933"/>
    </source>
</evidence>
<name>X1E3Q7_9ZZZZ</name>
<comment type="caution">
    <text evidence="2">The sequence shown here is derived from an EMBL/GenBank/DDBJ whole genome shotgun (WGS) entry which is preliminary data.</text>
</comment>
<dbReference type="Pfam" id="PF00202">
    <property type="entry name" value="Aminotran_3"/>
    <property type="match status" value="1"/>
</dbReference>
<comment type="cofactor">
    <cofactor evidence="1">
        <name>pyridoxal 5'-phosphate</name>
        <dbReference type="ChEBI" id="CHEBI:597326"/>
    </cofactor>
</comment>
<dbReference type="PANTHER" id="PTHR43713:SF3">
    <property type="entry name" value="GLUTAMATE-1-SEMIALDEHYDE 2,1-AMINOMUTASE 1, CHLOROPLASTIC-RELATED"/>
    <property type="match status" value="1"/>
</dbReference>
<evidence type="ECO:0000313" key="2">
    <source>
        <dbReference type="EMBL" id="GAH15020.1"/>
    </source>
</evidence>
<dbReference type="Gene3D" id="3.40.640.10">
    <property type="entry name" value="Type I PLP-dependent aspartate aminotransferase-like (Major domain)"/>
    <property type="match status" value="1"/>
</dbReference>